<proteinExistence type="predicted"/>
<dbReference type="SUPFAM" id="SSF51905">
    <property type="entry name" value="FAD/NAD(P)-binding domain"/>
    <property type="match status" value="1"/>
</dbReference>
<evidence type="ECO:0000313" key="3">
    <source>
        <dbReference type="EMBL" id="MDL2409748.1"/>
    </source>
</evidence>
<keyword evidence="3" id="KW-0560">Oxidoreductase</keyword>
<evidence type="ECO:0000259" key="2">
    <source>
        <dbReference type="Pfam" id="PF22607"/>
    </source>
</evidence>
<sequence>MAKRCIRIIGGSLGGLFAAALLRQDGHDVKIYERSVGGLAGRGAGLVGQREIFAILRAVGCEHVAQVGVIARERIFLDRSGAVIERYGTPQTQISWDRLYQTFEELVADGVYFLGRSVRSVFQDETRATLQFNDGGWETADLLVGADGVGSVVRESVLGQPAPSTYAGYIAWRGLFPETELPPAAAEVLLDRFAFYSMPRSHILGYVVTGPNGEMSSGARRYNWVWYRTASGAEALGEALTDSSGNSHRYSLGPGALSADRRDQLLTDAAAQLPPPFAAAVAAEPRPFLQAIFDFETPKMANGRIALLGDAAFVVRPHTAMGVAKAAGDALALRAHLAKTDDIPSALEAYDIERRPAGQSIAASGRRLGKSLE</sequence>
<dbReference type="Pfam" id="PF22607">
    <property type="entry name" value="FAD_binding-like"/>
    <property type="match status" value="1"/>
</dbReference>
<protein>
    <submittedName>
        <fullName evidence="3">FAD-dependent monooxygenase</fullName>
    </submittedName>
</protein>
<dbReference type="InterPro" id="IPR002938">
    <property type="entry name" value="FAD-bd"/>
</dbReference>
<evidence type="ECO:0000313" key="4">
    <source>
        <dbReference type="Proteomes" id="UP001172630"/>
    </source>
</evidence>
<dbReference type="InterPro" id="IPR053212">
    <property type="entry name" value="DHP_3-monooxygenase"/>
</dbReference>
<dbReference type="InterPro" id="IPR054707">
    <property type="entry name" value="DhpH_subs-bd"/>
</dbReference>
<dbReference type="PRINTS" id="PR00420">
    <property type="entry name" value="RNGMNOXGNASE"/>
</dbReference>
<dbReference type="Gene3D" id="3.50.50.60">
    <property type="entry name" value="FAD/NAD(P)-binding domain"/>
    <property type="match status" value="1"/>
</dbReference>
<evidence type="ECO:0000259" key="1">
    <source>
        <dbReference type="Pfam" id="PF01494"/>
    </source>
</evidence>
<feature type="domain" description="FAD-binding" evidence="1">
    <location>
        <begin position="8"/>
        <end position="157"/>
    </location>
</feature>
<organism evidence="3 4">
    <name type="scientific">Rhizobium calliandrae</name>
    <dbReference type="NCBI Taxonomy" id="1312182"/>
    <lineage>
        <taxon>Bacteria</taxon>
        <taxon>Pseudomonadati</taxon>
        <taxon>Pseudomonadota</taxon>
        <taxon>Alphaproteobacteria</taxon>
        <taxon>Hyphomicrobiales</taxon>
        <taxon>Rhizobiaceae</taxon>
        <taxon>Rhizobium/Agrobacterium group</taxon>
        <taxon>Rhizobium</taxon>
    </lineage>
</organism>
<dbReference type="SUPFAM" id="SSF54373">
    <property type="entry name" value="FAD-linked reductases, C-terminal domain"/>
    <property type="match status" value="1"/>
</dbReference>
<gene>
    <name evidence="3" type="ORF">PY650_29835</name>
</gene>
<keyword evidence="4" id="KW-1185">Reference proteome</keyword>
<name>A0ABT7KR39_9HYPH</name>
<comment type="caution">
    <text evidence="3">The sequence shown here is derived from an EMBL/GenBank/DDBJ whole genome shotgun (WGS) entry which is preliminary data.</text>
</comment>
<feature type="domain" description="2,6-dihydroxypyridine 3-monooxygenase substrate binding" evidence="2">
    <location>
        <begin position="166"/>
        <end position="294"/>
    </location>
</feature>
<dbReference type="Proteomes" id="UP001172630">
    <property type="component" value="Unassembled WGS sequence"/>
</dbReference>
<dbReference type="Pfam" id="PF01494">
    <property type="entry name" value="FAD_binding_3"/>
    <property type="match status" value="2"/>
</dbReference>
<dbReference type="NCBIfam" id="NF005566">
    <property type="entry name" value="PRK07236.1"/>
    <property type="match status" value="1"/>
</dbReference>
<keyword evidence="3" id="KW-0503">Monooxygenase</keyword>
<accession>A0ABT7KR39</accession>
<feature type="domain" description="FAD-binding" evidence="1">
    <location>
        <begin position="297"/>
        <end position="361"/>
    </location>
</feature>
<dbReference type="RefSeq" id="WP_285883377.1">
    <property type="nucleotide sequence ID" value="NZ_JARFYN010000058.1"/>
</dbReference>
<dbReference type="EMBL" id="JARFYN010000058">
    <property type="protein sequence ID" value="MDL2409748.1"/>
    <property type="molecule type" value="Genomic_DNA"/>
</dbReference>
<dbReference type="Gene3D" id="3.30.9.30">
    <property type="match status" value="1"/>
</dbReference>
<dbReference type="GO" id="GO:0004497">
    <property type="term" value="F:monooxygenase activity"/>
    <property type="evidence" value="ECO:0007669"/>
    <property type="project" value="UniProtKB-KW"/>
</dbReference>
<dbReference type="InterPro" id="IPR036188">
    <property type="entry name" value="FAD/NAD-bd_sf"/>
</dbReference>
<dbReference type="PANTHER" id="PTHR47469:SF2">
    <property type="entry name" value="OS06G0597600 PROTEIN"/>
    <property type="match status" value="1"/>
</dbReference>
<reference evidence="3" key="1">
    <citation type="submission" date="2023-06" db="EMBL/GenBank/DDBJ databases">
        <title>Phylogenetic Diversity of Rhizobium strains.</title>
        <authorList>
            <person name="Moura F.T."/>
            <person name="Helene L.C.F."/>
            <person name="Hungria M."/>
        </authorList>
    </citation>
    <scope>NUCLEOTIDE SEQUENCE</scope>
    <source>
        <strain evidence="3">CCGE524</strain>
    </source>
</reference>
<dbReference type="PANTHER" id="PTHR47469">
    <property type="entry name" value="MONOOXYGENASE-LIKE"/>
    <property type="match status" value="1"/>
</dbReference>